<keyword evidence="3" id="KW-0833">Ubl conjugation pathway</keyword>
<proteinExistence type="inferred from homology"/>
<keyword evidence="9" id="KW-1185">Reference proteome</keyword>
<dbReference type="InterPro" id="IPR012462">
    <property type="entry name" value="UFSP1/2_DUB_cat"/>
</dbReference>
<dbReference type="AlphaFoldDB" id="A0A9D4KIG9"/>
<keyword evidence="2" id="KW-0645">Protease</keyword>
<evidence type="ECO:0000259" key="7">
    <source>
        <dbReference type="Pfam" id="PF20908"/>
    </source>
</evidence>
<comment type="similarity">
    <text evidence="1">Belongs to the peptidase C78 family.</text>
</comment>
<evidence type="ECO:0000259" key="6">
    <source>
        <dbReference type="Pfam" id="PF07910"/>
    </source>
</evidence>
<accession>A0A9D4KIG9</accession>
<dbReference type="Pfam" id="PF20908">
    <property type="entry name" value="UfSP2_N"/>
    <property type="match status" value="1"/>
</dbReference>
<evidence type="ECO:0000256" key="1">
    <source>
        <dbReference type="ARBA" id="ARBA00008552"/>
    </source>
</evidence>
<dbReference type="PANTHER" id="PTHR48153:SF2">
    <property type="entry name" value="UFM1-SPECIFIC PROTEASE 2"/>
    <property type="match status" value="1"/>
</dbReference>
<dbReference type="PANTHER" id="PTHR48153">
    <property type="entry name" value="UFM1-SPECIFIC PROTEASE 2"/>
    <property type="match status" value="1"/>
</dbReference>
<dbReference type="GO" id="GO:0005634">
    <property type="term" value="C:nucleus"/>
    <property type="evidence" value="ECO:0007669"/>
    <property type="project" value="TreeGrafter"/>
</dbReference>
<evidence type="ECO:0000313" key="8">
    <source>
        <dbReference type="EMBL" id="KAH3840575.1"/>
    </source>
</evidence>
<dbReference type="GO" id="GO:0005783">
    <property type="term" value="C:endoplasmic reticulum"/>
    <property type="evidence" value="ECO:0007669"/>
    <property type="project" value="TreeGrafter"/>
</dbReference>
<feature type="domain" description="UFSP2 second" evidence="7">
    <location>
        <begin position="157"/>
        <end position="364"/>
    </location>
</feature>
<dbReference type="Pfam" id="PF07910">
    <property type="entry name" value="Peptidase_C78"/>
    <property type="match status" value="1"/>
</dbReference>
<gene>
    <name evidence="8" type="ORF">DPMN_114025</name>
</gene>
<feature type="domain" description="UFSP1/2/DUB catalytic" evidence="6">
    <location>
        <begin position="389"/>
        <end position="572"/>
    </location>
</feature>
<evidence type="ECO:0000256" key="3">
    <source>
        <dbReference type="ARBA" id="ARBA00022786"/>
    </source>
</evidence>
<keyword evidence="5" id="KW-0788">Thiol protease</keyword>
<dbReference type="InterPro" id="IPR049387">
    <property type="entry name" value="UFSP2-like_2nd"/>
</dbReference>
<evidence type="ECO:0008006" key="10">
    <source>
        <dbReference type="Google" id="ProtNLM"/>
    </source>
</evidence>
<reference evidence="8" key="1">
    <citation type="journal article" date="2019" name="bioRxiv">
        <title>The Genome of the Zebra Mussel, Dreissena polymorpha: A Resource for Invasive Species Research.</title>
        <authorList>
            <person name="McCartney M.A."/>
            <person name="Auch B."/>
            <person name="Kono T."/>
            <person name="Mallez S."/>
            <person name="Zhang Y."/>
            <person name="Obille A."/>
            <person name="Becker A."/>
            <person name="Abrahante J.E."/>
            <person name="Garbe J."/>
            <person name="Badalamenti J.P."/>
            <person name="Herman A."/>
            <person name="Mangelson H."/>
            <person name="Liachko I."/>
            <person name="Sullivan S."/>
            <person name="Sone E.D."/>
            <person name="Koren S."/>
            <person name="Silverstein K.A.T."/>
            <person name="Beckman K.B."/>
            <person name="Gohl D.M."/>
        </authorList>
    </citation>
    <scope>NUCLEOTIDE SEQUENCE</scope>
    <source>
        <strain evidence="8">Duluth1</strain>
        <tissue evidence="8">Whole animal</tissue>
    </source>
</reference>
<dbReference type="Gene3D" id="3.90.70.130">
    <property type="match status" value="1"/>
</dbReference>
<evidence type="ECO:0000256" key="5">
    <source>
        <dbReference type="ARBA" id="ARBA00022807"/>
    </source>
</evidence>
<dbReference type="GO" id="GO:0006508">
    <property type="term" value="P:proteolysis"/>
    <property type="evidence" value="ECO:0007669"/>
    <property type="project" value="UniProtKB-KW"/>
</dbReference>
<dbReference type="GO" id="GO:0071567">
    <property type="term" value="F:deUFMylase activity"/>
    <property type="evidence" value="ECO:0007669"/>
    <property type="project" value="TreeGrafter"/>
</dbReference>
<evidence type="ECO:0000256" key="2">
    <source>
        <dbReference type="ARBA" id="ARBA00022670"/>
    </source>
</evidence>
<dbReference type="EMBL" id="JAIWYP010000004">
    <property type="protein sequence ID" value="KAH3840575.1"/>
    <property type="molecule type" value="Genomic_DNA"/>
</dbReference>
<keyword evidence="4" id="KW-0378">Hydrolase</keyword>
<comment type="caution">
    <text evidence="8">The sequence shown here is derived from an EMBL/GenBank/DDBJ whole genome shotgun (WGS) entry which is preliminary data.</text>
</comment>
<dbReference type="Proteomes" id="UP000828390">
    <property type="component" value="Unassembled WGS sequence"/>
</dbReference>
<evidence type="ECO:0000256" key="4">
    <source>
        <dbReference type="ARBA" id="ARBA00022801"/>
    </source>
</evidence>
<name>A0A9D4KIG9_DREPO</name>
<organism evidence="8 9">
    <name type="scientific">Dreissena polymorpha</name>
    <name type="common">Zebra mussel</name>
    <name type="synonym">Mytilus polymorpha</name>
    <dbReference type="NCBI Taxonomy" id="45954"/>
    <lineage>
        <taxon>Eukaryota</taxon>
        <taxon>Metazoa</taxon>
        <taxon>Spiralia</taxon>
        <taxon>Lophotrochozoa</taxon>
        <taxon>Mollusca</taxon>
        <taxon>Bivalvia</taxon>
        <taxon>Autobranchia</taxon>
        <taxon>Heteroconchia</taxon>
        <taxon>Euheterodonta</taxon>
        <taxon>Imparidentia</taxon>
        <taxon>Neoheterodontei</taxon>
        <taxon>Myida</taxon>
        <taxon>Dreissenoidea</taxon>
        <taxon>Dreissenidae</taxon>
        <taxon>Dreissena</taxon>
    </lineage>
</organism>
<sequence>MTTCVKISQKITENCKDINSGCKLVFGVQSSTTSYVLGCVSVSEDPVKRLNYVHTLLPGGVQVLGILSADADPVSKHRDVLNCIDQETSRLIITVKKGQTQIDSVHEFSADGDCVQLQWTLEHIDLPSICVVARTRCQISLAFPLPEKGKWQDSLNTAIENIKTGIASQSTMFRLEQANVLLCSSGCYGLPDDSSIHSLVDMVGDENAIQTRRKEKKQVTLLFEVYTDMCNGCSEKVPSCSPVISYKTGPVKVTNLLLNLDTVTLLPTSAHISDVSKGLSVSLQRQLVAMETCISQHSKLKSFVKPKSYHCKPLLSDCVFSVIYPDSFDNKQLELERKQLHECLCFALDRPLFRRVNRFTFPGSHDNTGGYLVNVHEHVPRSKVTGGTMCCVQGSYTYHHYMQDRFDDNKWGCAYRSLQTLVSWFRLQGYNDTEIPSHHTIQQTLVDIGDKEPSFVGSRKWIGSMEVSFVLDTLLGVTSKILSVSSGAEMSSKGRELQSHFQTQGTPIMIGGGVLAHTILGVDYDEVTGNIAFLILDPHYTGAEELKIIVDKGWCGWKGPDFWDQHAHYNMCLPQRPCVI</sequence>
<dbReference type="FunFam" id="3.90.70.130:FF:000001">
    <property type="entry name" value="Probable Ufm1-specific protease 2"/>
    <property type="match status" value="1"/>
</dbReference>
<evidence type="ECO:0000313" key="9">
    <source>
        <dbReference type="Proteomes" id="UP000828390"/>
    </source>
</evidence>
<protein>
    <recommendedName>
        <fullName evidence="10">Ufm1-specific protease 2</fullName>
    </recommendedName>
</protein>
<reference evidence="8" key="2">
    <citation type="submission" date="2020-11" db="EMBL/GenBank/DDBJ databases">
        <authorList>
            <person name="McCartney M.A."/>
            <person name="Auch B."/>
            <person name="Kono T."/>
            <person name="Mallez S."/>
            <person name="Becker A."/>
            <person name="Gohl D.M."/>
            <person name="Silverstein K.A.T."/>
            <person name="Koren S."/>
            <person name="Bechman K.B."/>
            <person name="Herman A."/>
            <person name="Abrahante J.E."/>
            <person name="Garbe J."/>
        </authorList>
    </citation>
    <scope>NUCLEOTIDE SEQUENCE</scope>
    <source>
        <strain evidence="8">Duluth1</strain>
        <tissue evidence="8">Whole animal</tissue>
    </source>
</reference>